<feature type="compositionally biased region" description="Polar residues" evidence="2">
    <location>
        <begin position="2921"/>
        <end position="2932"/>
    </location>
</feature>
<dbReference type="Proteomes" id="UP000759537">
    <property type="component" value="Unassembled WGS sequence"/>
</dbReference>
<evidence type="ECO:0000313" key="5">
    <source>
        <dbReference type="EMBL" id="KAF8484782.1"/>
    </source>
</evidence>
<dbReference type="InterPro" id="IPR014009">
    <property type="entry name" value="PIK_FAT"/>
</dbReference>
<dbReference type="Pfam" id="PF00454">
    <property type="entry name" value="PI3_PI4_kinase"/>
    <property type="match status" value="1"/>
</dbReference>
<dbReference type="Gene3D" id="1.25.10.10">
    <property type="entry name" value="Leucine-rich Repeat Variant"/>
    <property type="match status" value="1"/>
</dbReference>
<reference evidence="5" key="2">
    <citation type="journal article" date="2020" name="Nat. Commun.">
        <title>Large-scale genome sequencing of mycorrhizal fungi provides insights into the early evolution of symbiotic traits.</title>
        <authorList>
            <person name="Miyauchi S."/>
            <person name="Kiss E."/>
            <person name="Kuo A."/>
            <person name="Drula E."/>
            <person name="Kohler A."/>
            <person name="Sanchez-Garcia M."/>
            <person name="Morin E."/>
            <person name="Andreopoulos B."/>
            <person name="Barry K.W."/>
            <person name="Bonito G."/>
            <person name="Buee M."/>
            <person name="Carver A."/>
            <person name="Chen C."/>
            <person name="Cichocki N."/>
            <person name="Clum A."/>
            <person name="Culley D."/>
            <person name="Crous P.W."/>
            <person name="Fauchery L."/>
            <person name="Girlanda M."/>
            <person name="Hayes R.D."/>
            <person name="Keri Z."/>
            <person name="LaButti K."/>
            <person name="Lipzen A."/>
            <person name="Lombard V."/>
            <person name="Magnuson J."/>
            <person name="Maillard F."/>
            <person name="Murat C."/>
            <person name="Nolan M."/>
            <person name="Ohm R.A."/>
            <person name="Pangilinan J."/>
            <person name="Pereira M.F."/>
            <person name="Perotto S."/>
            <person name="Peter M."/>
            <person name="Pfister S."/>
            <person name="Riley R."/>
            <person name="Sitrit Y."/>
            <person name="Stielow J.B."/>
            <person name="Szollosi G."/>
            <person name="Zifcakova L."/>
            <person name="Stursova M."/>
            <person name="Spatafora J.W."/>
            <person name="Tedersoo L."/>
            <person name="Vaario L.M."/>
            <person name="Yamada A."/>
            <person name="Yan M."/>
            <person name="Wang P."/>
            <person name="Xu J."/>
            <person name="Bruns T."/>
            <person name="Baldrian P."/>
            <person name="Vilgalys R."/>
            <person name="Dunand C."/>
            <person name="Henrissat B."/>
            <person name="Grigoriev I.V."/>
            <person name="Hibbett D."/>
            <person name="Nagy L.G."/>
            <person name="Martin F.M."/>
        </authorList>
    </citation>
    <scope>NUCLEOTIDE SEQUENCE</scope>
    <source>
        <strain evidence="5">Prilba</strain>
    </source>
</reference>
<dbReference type="InterPro" id="IPR050517">
    <property type="entry name" value="DDR_Repair_Kinase"/>
</dbReference>
<dbReference type="PROSITE" id="PS50290">
    <property type="entry name" value="PI3_4_KINASE_3"/>
    <property type="match status" value="1"/>
</dbReference>
<evidence type="ECO:0008006" key="7">
    <source>
        <dbReference type="Google" id="ProtNLM"/>
    </source>
</evidence>
<dbReference type="CDD" id="cd05163">
    <property type="entry name" value="PIKK_TRRAP"/>
    <property type="match status" value="1"/>
</dbReference>
<protein>
    <recommendedName>
        <fullName evidence="7">Non-specific serine/threonine protein kinase</fullName>
    </recommendedName>
</protein>
<dbReference type="GO" id="GO:0004672">
    <property type="term" value="F:protein kinase activity"/>
    <property type="evidence" value="ECO:0007669"/>
    <property type="project" value="UniProtKB-ARBA"/>
</dbReference>
<organism evidence="5 6">
    <name type="scientific">Russula ochroleuca</name>
    <dbReference type="NCBI Taxonomy" id="152965"/>
    <lineage>
        <taxon>Eukaryota</taxon>
        <taxon>Fungi</taxon>
        <taxon>Dikarya</taxon>
        <taxon>Basidiomycota</taxon>
        <taxon>Agaricomycotina</taxon>
        <taxon>Agaricomycetes</taxon>
        <taxon>Russulales</taxon>
        <taxon>Russulaceae</taxon>
        <taxon>Russula</taxon>
    </lineage>
</organism>
<evidence type="ECO:0000256" key="1">
    <source>
        <dbReference type="ARBA" id="ARBA00007234"/>
    </source>
</evidence>
<dbReference type="InterPro" id="IPR000403">
    <property type="entry name" value="PI3/4_kinase_cat_dom"/>
</dbReference>
<dbReference type="InterPro" id="IPR011990">
    <property type="entry name" value="TPR-like_helical_dom_sf"/>
</dbReference>
<feature type="domain" description="FAT" evidence="4">
    <location>
        <begin position="2345"/>
        <end position="2900"/>
    </location>
</feature>
<dbReference type="InterPro" id="IPR046807">
    <property type="entry name" value="Tra1_central"/>
</dbReference>
<dbReference type="Pfam" id="PF02259">
    <property type="entry name" value="FAT"/>
    <property type="match status" value="1"/>
</dbReference>
<evidence type="ECO:0000313" key="6">
    <source>
        <dbReference type="Proteomes" id="UP000759537"/>
    </source>
</evidence>
<dbReference type="Pfam" id="PF20175">
    <property type="entry name" value="Tra1_central"/>
    <property type="match status" value="1"/>
</dbReference>
<keyword evidence="6" id="KW-1185">Reference proteome</keyword>
<dbReference type="InterPro" id="IPR011009">
    <property type="entry name" value="Kinase-like_dom_sf"/>
</dbReference>
<dbReference type="SMART" id="SM00146">
    <property type="entry name" value="PI3Kc"/>
    <property type="match status" value="1"/>
</dbReference>
<sequence length="3523" mass="399197">MDAAPHLGTIADLEMRTARVADPALDLTRRLTAATELRDMIDNVRDTEATRVYLQTIPALLELLRSNEPAFQKDTPEYQFRRVIVEILQRLAPMEGTRSLVTTAFPGMLHLLRHDNEEIGVACCKTLSEIIRTHRTLPEDLVSQFTVVFQELAQNIPSLATEYLSEGSAELDAKVVLPSMHSFKVLKEMGIVVSAFMRDQRQSIVTLIQNSLPLHFEVLAVEAPAQKKAREDYEAMGGFWSGMSESIRNAQAYSDLILAQVKMLSYVAYVLRGLGDQHESHGDSLLLASLRLLQDIPAHDISSRRELLTCFRILVATPYRGALLPQVDKLLDENVLLGPSFGSREALRPTAYAAAADLVHYLRSDLSPRQLAHFIHVYSRVIHNPCLSSSVHTLAGKMMFNLIETVVAKDTPDDAAKVLTALMETCVDRLESLAAVLDEVQQRSERNKNEETESGNFFMVEKARPVASAVYAADDPDNVLSEFRLLFRTFAHGLRVCLGALKKIDAPVLDGSLMLRLFETCIRCMSLYDADPREGSEPMEMLVGALLEINPHIFQEVWTLKVDFFFQTAQKRPHILQICQALFSREPTSAILVSVILRHLILNLPQLGEYDDPTAVITIRLFKMAFGTIAMYPQHNEPILASHLSQLITECFPLAAKATKPTNYYHLLRGLFRAIGGGGGRFELLYKEVLPLLPEMLENLNRQLLVSDGYSRDMLVELCLTVPLRLTHLLPHLSYLMKPLVLALRGGPELVAQGLRTLELCIDNLTPDFLDPTLNTVLRELMEALQSHLKPLPANHHNAHTTLRILGKLGGRNRRLLEKEPELKYHHVSDPAKVFVSFGAGTKGLDLGSITSVAIKVLKRHTSPYRQQAFDFLQGSVATLLNNGLNGREREEVFVRCLEGMFDAIHQPDVQERAEAFIRDLARHVFRAEICRAVTLDKAMRRYVSLLFAAFLDGLCHGLSRENPAEASRAIDLVNSLIQDPIIHGSSGEASAQDLSLLHHVAGRFNALCLDESWVRKKAGCSGIKLILNLPDFGPKWINDREVDLVRMLLHVLKDMPHDSPRDIDDILNTLTRVLRLSNINSLTQTSEPSTAKLAHLPGIFLTELSSSNAIVRKAGETCIALLSEITGQSIHSLLMPHRERMLLGIYTKPLRALPFPTQIGIIEAMRYCVSLDPPLPELNDELLRLLHEALALADAEDAGLLSRGSGRQSTLDITKLRVAAIRLLTASMPITEFFSKQPQTRQRVTSVYFKSLYSPSSEVKEVAHEGLRVVLTHQNRLPKELLQTGLRPILMNLADPKRLSVLGLEGLARLLELLTNYFKVEIGYKLLDHFRIVADPQTFSKLPPTDTEGITKLVCLANIFHLLPSAANVFLENLVNAIVQAEAQMQYSGSSPFASPLAKYLDRYPAEAVDFFLRHFHLPRHVGTFRSILQSRLSSSLQHELESRTPAIIRDCLKGSNPALVTSALQVFSDLAEINPQWTSEYPFVVEALLDIWRAESPPAEDDASAISAAVKRHSLIITIFEGILRRTPRVDILFDLITVYTRNLPMDLIRMTRFLLNCVAFSDDVFYQRSVLFRFLTRFSDTSQSWSDKTHFIRVFITPMLLYRARTASKNALLDEDLVSYIHRRIWIPMLNGSTFSEADDAFHVELLHLTAVLVEHYHTSLEVARKDIIKCAWQYINSEDTYVKQTTFLLAARFFKNFPTPPKFILTVWTGLLKPPPSYSEARSLVNQSLDILAPSIPQEVGYPMWAKTTRRLLEEENSQSMIMTVYHLIVRQPDLFFPVRALFVPHIVNTLARLGLHSSVSSESRSLSIDITQTIYDWEQRATKERDSSVPPTGGIPIWVTPLQLRESVVSYLVRLITTAVDAQSRSVLVPRALTLLRSIVGPNGWTEVTVKLNFFSRFLEQADLSGEGNLAQALCAANVLQVVVADKPDAWFADAENAATLQRLVRKGMLTEDSALHDALHPVFDRLVRLFPLPKEEEDQQTEMSSFHQFVHKSVDDGLQNATALRGTLLMLRSIVQVTPERIEAFSAPLMKLLNKLTKEHIQVQTATQGFESGVRLLTSILEISHISVSCLGEQRKYLLATLFQLIEKSKSASLCRCVLDIARDWALHRQESYPTMKEKASVLQKMATFETRGEPLFNAYLGLILEIYTEPSLRRSDLTTKLEQSFLLGCRAREPRTRERFLSLLDGSVPRSLFSRLCYILGVQSWEALADTNWIHVAIHLLLSTIDGDMALGPRQTSSTSKVTLQPFLPQLRVADIVQPIQRLVFLDSNVAHETWLSLFPIAWSSLSRREQTDTTQHMISLLSKDYHVRQTELRPNVIITLLSASNLCSPTMVLPPHLIKYLSKTFGAWHAGAEILETLNSNIKPDHTLRDTVFDALVELYAEMAEDDLFYGLWRRRCLHTETNVGLAFEQNGMWEHASIMYENAQAKSRAGALAFSEQEYCLWEDHWILAAEKLQQWETLYEFSRSEGNQELMLESAWRTKNWPESCDTLEEQVNALPEAATPRRRVFEAFIALLKVPSGVEKNAEFTKILEDAMQLTLRKWVSLPANLSPAHIPLLQHFQQFVELQEAVKIFGSLSTTNSQNLEKKSSDLKLVLQAWRERLPNIHDDISIWSDLVAWRQNVFHAINKTYIPLIVPNTQSNGAAGNTNTYGFRGYHETAWIINRFAHVARKHDLLDVCFALLNKIYTLPNIEISEAFLKLREQARCHYQKPNDLQAGLEVINNTNLMYFSTAQKAEFYTLKGVFHARFSRNDEATAAFGQAVQLDMTQARSWAEWGKYNDRMFKEMPMDMSHAANAVSCYLQAIGLYKSGKSRPLLTRVLWLLSVDDANLTISRAFDTYKGEAAFWYWITLIPQLCLSLGYREFKQARYILLNLAKLYPQGLFFHLRTTREDLVSARRQAQAASRVQSGVSSNEQDAAGNQNSTKIDHDPSSRTGADTSTSSNTDGLKPPENTITFPGQRSWEYVEEVVNMLKTAFPLLILSMETTVDQISHRFKATQEEEIYRLICMLLQDAMQHYALRVNSMDDDGALPQGTNTNLHRMVTNLSGQARKEYEEEFLKSKFTLSEYIRRLQRWRDRYERNLDSRPRLQPLDLLSHYLAEFQHGKFDDIEIPGQYTEDKDSNQNFAKIVKFGSKFENCRSNGYCWRRLTVHGSDNSEVSFSVQLPSGRHIRREERVMACFRMFNGVLSRHKESRKRHVTFHIPASISCSANLRLLQNDSSYISLGDIFDKFCEDSRMAREDPILIPGEKVKETLRKFREMHFRMDQPNKIEYFSLKKDILDEIVAHMVPETILTNYMTRTMDTPSDLWRMRKQFTLQLAASCFMTHAFFLTSRLPNKFHVSRRTGLIAMSELLPGMGIPAALLNLPNQLPVFASHDVVPFRFTPNLQHFIGECFTEGILVSAMMAMGHALSEPQSDVGDQLCLFARDEMITWLQARNRMWTVDLPFRQNVQVNIDTIMKRIETMGCKIEHDQAKSNPGNPAPSLQSVMGTIINLVGCAADPINLMKMTEIYSPWF</sequence>
<dbReference type="SUPFAM" id="SSF56112">
    <property type="entry name" value="Protein kinase-like (PK-like)"/>
    <property type="match status" value="1"/>
</dbReference>
<dbReference type="InterPro" id="IPR046805">
    <property type="entry name" value="Tra1_ring"/>
</dbReference>
<reference evidence="5" key="1">
    <citation type="submission" date="2019-10" db="EMBL/GenBank/DDBJ databases">
        <authorList>
            <consortium name="DOE Joint Genome Institute"/>
            <person name="Kuo A."/>
            <person name="Miyauchi S."/>
            <person name="Kiss E."/>
            <person name="Drula E."/>
            <person name="Kohler A."/>
            <person name="Sanchez-Garcia M."/>
            <person name="Andreopoulos B."/>
            <person name="Barry K.W."/>
            <person name="Bonito G."/>
            <person name="Buee M."/>
            <person name="Carver A."/>
            <person name="Chen C."/>
            <person name="Cichocki N."/>
            <person name="Clum A."/>
            <person name="Culley D."/>
            <person name="Crous P.W."/>
            <person name="Fauchery L."/>
            <person name="Girlanda M."/>
            <person name="Hayes R."/>
            <person name="Keri Z."/>
            <person name="LaButti K."/>
            <person name="Lipzen A."/>
            <person name="Lombard V."/>
            <person name="Magnuson J."/>
            <person name="Maillard F."/>
            <person name="Morin E."/>
            <person name="Murat C."/>
            <person name="Nolan M."/>
            <person name="Ohm R."/>
            <person name="Pangilinan J."/>
            <person name="Pereira M."/>
            <person name="Perotto S."/>
            <person name="Peter M."/>
            <person name="Riley R."/>
            <person name="Sitrit Y."/>
            <person name="Stielow B."/>
            <person name="Szollosi G."/>
            <person name="Zifcakova L."/>
            <person name="Stursova M."/>
            <person name="Spatafora J.W."/>
            <person name="Tedersoo L."/>
            <person name="Vaario L.-M."/>
            <person name="Yamada A."/>
            <person name="Yan M."/>
            <person name="Wang P."/>
            <person name="Xu J."/>
            <person name="Bruns T."/>
            <person name="Baldrian P."/>
            <person name="Vilgalys R."/>
            <person name="Henrissat B."/>
            <person name="Grigoriev I.V."/>
            <person name="Hibbett D."/>
            <person name="Nagy L.G."/>
            <person name="Martin F.M."/>
        </authorList>
    </citation>
    <scope>NUCLEOTIDE SEQUENCE</scope>
    <source>
        <strain evidence="5">Prilba</strain>
    </source>
</reference>
<feature type="compositionally biased region" description="Polar residues" evidence="2">
    <location>
        <begin position="2940"/>
        <end position="2953"/>
    </location>
</feature>
<dbReference type="GO" id="GO:0035267">
    <property type="term" value="C:NuA4 histone acetyltransferase complex"/>
    <property type="evidence" value="ECO:0007669"/>
    <property type="project" value="TreeGrafter"/>
</dbReference>
<dbReference type="InterPro" id="IPR016024">
    <property type="entry name" value="ARM-type_fold"/>
</dbReference>
<dbReference type="PANTHER" id="PTHR11139">
    <property type="entry name" value="ATAXIA TELANGIECTASIA MUTATED ATM -RELATED"/>
    <property type="match status" value="1"/>
</dbReference>
<name>A0A9P5N2L7_9AGAM</name>
<dbReference type="SUPFAM" id="SSF48371">
    <property type="entry name" value="ARM repeat"/>
    <property type="match status" value="3"/>
</dbReference>
<proteinExistence type="inferred from homology"/>
<dbReference type="PANTHER" id="PTHR11139:SF1">
    <property type="entry name" value="TRANSFORMATION_TRANSCRIPTION DOMAIN-ASSOCIATED PROTEIN"/>
    <property type="match status" value="1"/>
</dbReference>
<dbReference type="InterPro" id="IPR011989">
    <property type="entry name" value="ARM-like"/>
</dbReference>
<evidence type="ECO:0000256" key="2">
    <source>
        <dbReference type="SAM" id="MobiDB-lite"/>
    </source>
</evidence>
<evidence type="ECO:0000259" key="4">
    <source>
        <dbReference type="PROSITE" id="PS51189"/>
    </source>
</evidence>
<dbReference type="PROSITE" id="PS51189">
    <property type="entry name" value="FAT"/>
    <property type="match status" value="1"/>
</dbReference>
<gene>
    <name evidence="5" type="ORF">DFH94DRAFT_836971</name>
</gene>
<dbReference type="Pfam" id="PF20206">
    <property type="entry name" value="Tra1_ring"/>
    <property type="match status" value="2"/>
</dbReference>
<dbReference type="GO" id="GO:0000124">
    <property type="term" value="C:SAGA complex"/>
    <property type="evidence" value="ECO:0007669"/>
    <property type="project" value="TreeGrafter"/>
</dbReference>
<dbReference type="EMBL" id="WHVB01000003">
    <property type="protein sequence ID" value="KAF8484782.1"/>
    <property type="molecule type" value="Genomic_DNA"/>
</dbReference>
<feature type="region of interest" description="Disordered" evidence="2">
    <location>
        <begin position="2912"/>
        <end position="2964"/>
    </location>
</feature>
<dbReference type="GO" id="GO:0006281">
    <property type="term" value="P:DNA repair"/>
    <property type="evidence" value="ECO:0007669"/>
    <property type="project" value="TreeGrafter"/>
</dbReference>
<dbReference type="OrthoDB" id="5570127at2759"/>
<dbReference type="GO" id="GO:0006355">
    <property type="term" value="P:regulation of DNA-templated transcription"/>
    <property type="evidence" value="ECO:0007669"/>
    <property type="project" value="TreeGrafter"/>
</dbReference>
<evidence type="ECO:0000259" key="3">
    <source>
        <dbReference type="PROSITE" id="PS50290"/>
    </source>
</evidence>
<dbReference type="SUPFAM" id="SSF48452">
    <property type="entry name" value="TPR-like"/>
    <property type="match status" value="1"/>
</dbReference>
<comment type="similarity">
    <text evidence="1">Belongs to the PI3/PI4-kinase family. TRA1 subfamily.</text>
</comment>
<dbReference type="InterPro" id="IPR003151">
    <property type="entry name" value="PIK-rel_kinase_FAT"/>
</dbReference>
<comment type="caution">
    <text evidence="5">The sequence shown here is derived from an EMBL/GenBank/DDBJ whole genome shotgun (WGS) entry which is preliminary data.</text>
</comment>
<feature type="domain" description="PI3K/PI4K catalytic" evidence="3">
    <location>
        <begin position="3140"/>
        <end position="3484"/>
    </location>
</feature>
<dbReference type="GO" id="GO:0005634">
    <property type="term" value="C:nucleus"/>
    <property type="evidence" value="ECO:0007669"/>
    <property type="project" value="TreeGrafter"/>
</dbReference>
<accession>A0A9P5N2L7</accession>